<dbReference type="Gene3D" id="3.90.1750.10">
    <property type="entry name" value="Hect, E3 ligase catalytic domains"/>
    <property type="match status" value="1"/>
</dbReference>
<keyword evidence="6 7" id="KW-0833">Ubl conjugation pathway</keyword>
<evidence type="ECO:0000259" key="9">
    <source>
        <dbReference type="PROSITE" id="PS50237"/>
    </source>
</evidence>
<evidence type="ECO:0000256" key="8">
    <source>
        <dbReference type="SAM" id="MobiDB-lite"/>
    </source>
</evidence>
<dbReference type="EC" id="2.3.2.26" evidence="3"/>
<dbReference type="InterPro" id="IPR044611">
    <property type="entry name" value="E3A/B/C-like"/>
</dbReference>
<evidence type="ECO:0000256" key="2">
    <source>
        <dbReference type="ARBA" id="ARBA00004496"/>
    </source>
</evidence>
<comment type="catalytic activity">
    <reaction evidence="1">
        <text>S-ubiquitinyl-[E2 ubiquitin-conjugating enzyme]-L-cysteine + [acceptor protein]-L-lysine = [E2 ubiquitin-conjugating enzyme]-L-cysteine + N(6)-ubiquitinyl-[acceptor protein]-L-lysine.</text>
        <dbReference type="EC" id="2.3.2.26"/>
    </reaction>
</comment>
<dbReference type="Gene3D" id="3.30.2410.10">
    <property type="entry name" value="Hect, E3 ligase catalytic domain"/>
    <property type="match status" value="1"/>
</dbReference>
<organism evidence="10 11">
    <name type="scientific">Hyaloperonospora brassicae</name>
    <name type="common">Brassica downy mildew</name>
    <name type="synonym">Peronospora brassicae</name>
    <dbReference type="NCBI Taxonomy" id="162125"/>
    <lineage>
        <taxon>Eukaryota</taxon>
        <taxon>Sar</taxon>
        <taxon>Stramenopiles</taxon>
        <taxon>Oomycota</taxon>
        <taxon>Peronosporomycetes</taxon>
        <taxon>Peronosporales</taxon>
        <taxon>Peronosporaceae</taxon>
        <taxon>Hyaloperonospora</taxon>
    </lineage>
</organism>
<evidence type="ECO:0000256" key="1">
    <source>
        <dbReference type="ARBA" id="ARBA00000885"/>
    </source>
</evidence>
<comment type="caution">
    <text evidence="10">The sequence shown here is derived from an EMBL/GenBank/DDBJ whole genome shotgun (WGS) entry which is preliminary data.</text>
</comment>
<dbReference type="GO" id="GO:0000209">
    <property type="term" value="P:protein polyubiquitination"/>
    <property type="evidence" value="ECO:0007669"/>
    <property type="project" value="InterPro"/>
</dbReference>
<keyword evidence="5" id="KW-0808">Transferase</keyword>
<dbReference type="PANTHER" id="PTHR45700:SF8">
    <property type="entry name" value="HECT-TYPE E3 UBIQUITIN TRANSFERASE"/>
    <property type="match status" value="1"/>
</dbReference>
<keyword evidence="11" id="KW-1185">Reference proteome</keyword>
<feature type="domain" description="HECT" evidence="9">
    <location>
        <begin position="533"/>
        <end position="859"/>
    </location>
</feature>
<evidence type="ECO:0000256" key="5">
    <source>
        <dbReference type="ARBA" id="ARBA00022679"/>
    </source>
</evidence>
<feature type="active site" description="Glycyl thioester intermediate" evidence="7">
    <location>
        <position position="827"/>
    </location>
</feature>
<proteinExistence type="predicted"/>
<evidence type="ECO:0000256" key="7">
    <source>
        <dbReference type="PROSITE-ProRule" id="PRU00104"/>
    </source>
</evidence>
<evidence type="ECO:0000256" key="6">
    <source>
        <dbReference type="ARBA" id="ARBA00022786"/>
    </source>
</evidence>
<feature type="region of interest" description="Disordered" evidence="8">
    <location>
        <begin position="119"/>
        <end position="142"/>
    </location>
</feature>
<comment type="subcellular location">
    <subcellularLocation>
        <location evidence="2">Cytoplasm</location>
    </subcellularLocation>
</comment>
<evidence type="ECO:0000256" key="4">
    <source>
        <dbReference type="ARBA" id="ARBA00022490"/>
    </source>
</evidence>
<dbReference type="InterPro" id="IPR000569">
    <property type="entry name" value="HECT_dom"/>
</dbReference>
<sequence>METQQSAHGNEQLRELFHATYARLLAQGLAPNDAVARALAEVQQVATEKTAGGAGVTGAVAEVPVVSGDDVDMEDASDRLHGQDVAMETLEDEAPSADSSAAAATNVGEALLSTEAALEPTTRSLSRSACHTSASKHEDGGRLTAKCATESAGTQLEKALMLARETDDYRVVKTLVYQMFSDPDALGAAFVEKGEVEDGSEEDDDMRAQWWHVDCHQMTRVFALLNAAMTSSDQEAVQNTFRNALETLVTQPWNVCSTWHTPRALRFFLVLFEHPSMFDPSYLNVVGGLCRLLFYLPEDAKALMRVQWTMFFSADQLHRLLDILQQAITVCLYGLRKMDLVYAACGVLAQLQIVNRERVNGHGPFATYDEFYNEAVNSEVDIVQDYSRSIIFWKKRHSAARAARRSERGELRRRGRQTGEDSETDREHEEQEQEREDGEGEEGEEREDAEPMPERMLSEMSFCDFPFVLDAASKSKVLQIDSDLEQRARAQDTVYARSSLLTESALSPYLVLRVRRENIVEDAMRQLVHLSLSAETLKKSLKVKFVDEEGIDEGGVRKEFFQILIRQLLDPAYGMFTYDEETRMLWFNSDSLEATMEFELIGTLLGLAIYNAVILDVSFPHIVYKKVMGCTVGLEDLELAMPDLGRGLRQLLNFQGDVEGVYQRNFEYSHEVFGEVKTVELKPGGSLIPVTSDNRDEYVALYVDYVLNKSVSRQYAAFHHGFHQVCNHEVLSMFRWEELQLLICGNSDLDFEALEEATHYEDGFAADSELIRDFWVIVHALPLEDKKKLLRFATGSDRVPIRGLSSLVFVISRNGPDSDRLPTAHTCYNHLLLPEYSSREKLKERLLLAISQAEGFGLR</sequence>
<evidence type="ECO:0000313" key="10">
    <source>
        <dbReference type="EMBL" id="CAI5717936.1"/>
    </source>
</evidence>
<dbReference type="InterPro" id="IPR035983">
    <property type="entry name" value="Hect_E3_ubiquitin_ligase"/>
</dbReference>
<dbReference type="CDD" id="cd00078">
    <property type="entry name" value="HECTc"/>
    <property type="match status" value="1"/>
</dbReference>
<reference evidence="10" key="1">
    <citation type="submission" date="2022-12" db="EMBL/GenBank/DDBJ databases">
        <authorList>
            <person name="Webb A."/>
        </authorList>
    </citation>
    <scope>NUCLEOTIDE SEQUENCE</scope>
    <source>
        <strain evidence="10">Hp1</strain>
    </source>
</reference>
<dbReference type="FunFam" id="3.30.2410.10:FF:000003">
    <property type="entry name" value="probable E3 ubiquitin-protein ligase HERC4 isoform X1"/>
    <property type="match status" value="1"/>
</dbReference>
<feature type="region of interest" description="Disordered" evidence="8">
    <location>
        <begin position="404"/>
        <end position="453"/>
    </location>
</feature>
<feature type="compositionally biased region" description="Acidic residues" evidence="8">
    <location>
        <begin position="420"/>
        <end position="451"/>
    </location>
</feature>
<dbReference type="SUPFAM" id="SSF56204">
    <property type="entry name" value="Hect, E3 ligase catalytic domain"/>
    <property type="match status" value="1"/>
</dbReference>
<accession>A0AAV0TDL1</accession>
<dbReference type="Gene3D" id="3.30.2160.10">
    <property type="entry name" value="Hect, E3 ligase catalytic domain"/>
    <property type="match status" value="1"/>
</dbReference>
<protein>
    <recommendedName>
        <fullName evidence="3">HECT-type E3 ubiquitin transferase</fullName>
        <ecNumber evidence="3">2.3.2.26</ecNumber>
    </recommendedName>
</protein>
<dbReference type="EMBL" id="CANTFL010000195">
    <property type="protein sequence ID" value="CAI5717936.1"/>
    <property type="molecule type" value="Genomic_DNA"/>
</dbReference>
<dbReference type="SMART" id="SM00119">
    <property type="entry name" value="HECTc"/>
    <property type="match status" value="1"/>
</dbReference>
<dbReference type="GO" id="GO:0061630">
    <property type="term" value="F:ubiquitin protein ligase activity"/>
    <property type="evidence" value="ECO:0007669"/>
    <property type="project" value="UniProtKB-EC"/>
</dbReference>
<dbReference type="PROSITE" id="PS50237">
    <property type="entry name" value="HECT"/>
    <property type="match status" value="1"/>
</dbReference>
<keyword evidence="4" id="KW-0963">Cytoplasm</keyword>
<evidence type="ECO:0000256" key="3">
    <source>
        <dbReference type="ARBA" id="ARBA00012485"/>
    </source>
</evidence>
<dbReference type="Pfam" id="PF00632">
    <property type="entry name" value="HECT"/>
    <property type="match status" value="1"/>
</dbReference>
<evidence type="ECO:0000313" key="11">
    <source>
        <dbReference type="Proteomes" id="UP001162031"/>
    </source>
</evidence>
<dbReference type="GO" id="GO:0005737">
    <property type="term" value="C:cytoplasm"/>
    <property type="evidence" value="ECO:0007669"/>
    <property type="project" value="UniProtKB-SubCell"/>
</dbReference>
<dbReference type="AlphaFoldDB" id="A0AAV0TDL1"/>
<feature type="compositionally biased region" description="Polar residues" evidence="8">
    <location>
        <begin position="121"/>
        <end position="133"/>
    </location>
</feature>
<name>A0AAV0TDL1_HYABA</name>
<dbReference type="Proteomes" id="UP001162031">
    <property type="component" value="Unassembled WGS sequence"/>
</dbReference>
<dbReference type="PANTHER" id="PTHR45700">
    <property type="entry name" value="UBIQUITIN-PROTEIN LIGASE E3C"/>
    <property type="match status" value="1"/>
</dbReference>
<gene>
    <name evidence="10" type="ORF">HBR001_LOCUS1914</name>
</gene>
<dbReference type="FunFam" id="3.30.2160.10:FF:000004">
    <property type="entry name" value="probable E3 ubiquitin-protein ligase HERC4 isoform X1"/>
    <property type="match status" value="1"/>
</dbReference>